<feature type="region of interest" description="Disordered" evidence="17">
    <location>
        <begin position="544"/>
        <end position="617"/>
    </location>
</feature>
<comment type="similarity">
    <text evidence="3 11">Belongs to the ubiquitin-activating E1 family.</text>
</comment>
<dbReference type="PANTHER" id="PTHR10953">
    <property type="entry name" value="UBIQUITIN-ACTIVATING ENZYME E1"/>
    <property type="match status" value="1"/>
</dbReference>
<feature type="binding site" evidence="13">
    <location>
        <begin position="23"/>
        <end position="28"/>
    </location>
    <ligand>
        <name>ATP</name>
        <dbReference type="ChEBI" id="CHEBI:30616"/>
    </ligand>
</feature>
<evidence type="ECO:0000259" key="19">
    <source>
        <dbReference type="Pfam" id="PF14732"/>
    </source>
</evidence>
<comment type="subcellular location">
    <subcellularLocation>
        <location evidence="1">Nucleus</location>
    </subcellularLocation>
</comment>
<feature type="binding site" evidence="13">
    <location>
        <begin position="94"/>
        <end position="95"/>
    </location>
    <ligand>
        <name>ATP</name>
        <dbReference type="ChEBI" id="CHEBI:30616"/>
    </ligand>
</feature>
<dbReference type="InterPro" id="IPR023318">
    <property type="entry name" value="Ub_act_enz_dom_a_sf"/>
</dbReference>
<feature type="compositionally biased region" description="Polar residues" evidence="17">
    <location>
        <begin position="544"/>
        <end position="554"/>
    </location>
</feature>
<feature type="binding site" evidence="13">
    <location>
        <begin position="116"/>
        <end position="121"/>
    </location>
    <ligand>
        <name>ATP</name>
        <dbReference type="ChEBI" id="CHEBI:30616"/>
    </ligand>
</feature>
<feature type="binding site" evidence="14">
    <location>
        <position position="157"/>
    </location>
    <ligand>
        <name>Zn(2+)</name>
        <dbReference type="ChEBI" id="CHEBI:29105"/>
    </ligand>
</feature>
<feature type="binding site" evidence="14">
    <location>
        <position position="160"/>
    </location>
    <ligand>
        <name>Zn(2+)</name>
        <dbReference type="ChEBI" id="CHEBI:29105"/>
    </ligand>
</feature>
<dbReference type="FunFam" id="3.50.50.80:FF:000002">
    <property type="entry name" value="SUMO-activating enzyme subunit 2"/>
    <property type="match status" value="1"/>
</dbReference>
<evidence type="ECO:0000313" key="20">
    <source>
        <dbReference type="EMBL" id="CAB3267420.1"/>
    </source>
</evidence>
<evidence type="ECO:0000256" key="14">
    <source>
        <dbReference type="PIRSR" id="PIRSR039133-3"/>
    </source>
</evidence>
<keyword evidence="5 11" id="KW-0479">Metal-binding</keyword>
<organism evidence="20">
    <name type="scientific">Phallusia mammillata</name>
    <dbReference type="NCBI Taxonomy" id="59560"/>
    <lineage>
        <taxon>Eukaryota</taxon>
        <taxon>Metazoa</taxon>
        <taxon>Chordata</taxon>
        <taxon>Tunicata</taxon>
        <taxon>Ascidiacea</taxon>
        <taxon>Phlebobranchia</taxon>
        <taxon>Ascidiidae</taxon>
        <taxon>Phallusia</taxon>
    </lineage>
</organism>
<feature type="binding site" evidence="13">
    <location>
        <position position="71"/>
    </location>
    <ligand>
        <name>ATP</name>
        <dbReference type="ChEBI" id="CHEBI:30616"/>
    </ligand>
</feature>
<gene>
    <name evidence="20" type="primary">Uba2</name>
</gene>
<keyword evidence="16" id="KW-0175">Coiled coil</keyword>
<feature type="active site" description="Glycyl thioester intermediate" evidence="12 15">
    <location>
        <position position="172"/>
    </location>
</feature>
<comment type="subunit">
    <text evidence="11">Heterodimer.</text>
</comment>
<dbReference type="Pfam" id="PF14732">
    <property type="entry name" value="UAE_UbL"/>
    <property type="match status" value="1"/>
</dbReference>
<dbReference type="PANTHER" id="PTHR10953:SF5">
    <property type="entry name" value="SUMO-ACTIVATING ENZYME SUBUNIT 2"/>
    <property type="match status" value="1"/>
</dbReference>
<dbReference type="GO" id="GO:0031510">
    <property type="term" value="C:SUMO activating enzyme complex"/>
    <property type="evidence" value="ECO:0007669"/>
    <property type="project" value="UniProtKB-UniRule"/>
</dbReference>
<dbReference type="Gene3D" id="3.50.50.80">
    <property type="entry name" value="Ubiquitin-activating enzyme E1, inactive adenylation domain, subdomain 1"/>
    <property type="match status" value="1"/>
</dbReference>
<evidence type="ECO:0000256" key="13">
    <source>
        <dbReference type="PIRSR" id="PIRSR039133-2"/>
    </source>
</evidence>
<dbReference type="InterPro" id="IPR030661">
    <property type="entry name" value="Uba2"/>
</dbReference>
<feature type="domain" description="Ubiquitin/SUMO-activating enzyme ubiquitin-like" evidence="19">
    <location>
        <begin position="441"/>
        <end position="528"/>
    </location>
</feature>
<feature type="region of interest" description="Disordered" evidence="17">
    <location>
        <begin position="201"/>
        <end position="241"/>
    </location>
</feature>
<dbReference type="InterPro" id="IPR028077">
    <property type="entry name" value="UAE_UbL_dom"/>
</dbReference>
<dbReference type="PROSITE" id="PS00865">
    <property type="entry name" value="UBIQUITIN_ACTIVAT_2"/>
    <property type="match status" value="1"/>
</dbReference>
<feature type="binding site" evidence="14">
    <location>
        <position position="429"/>
    </location>
    <ligand>
        <name>Zn(2+)</name>
        <dbReference type="ChEBI" id="CHEBI:29105"/>
    </ligand>
</feature>
<feature type="compositionally biased region" description="Basic and acidic residues" evidence="17">
    <location>
        <begin position="228"/>
        <end position="241"/>
    </location>
</feature>
<evidence type="ECO:0000256" key="4">
    <source>
        <dbReference type="ARBA" id="ARBA00022679"/>
    </source>
</evidence>
<dbReference type="GO" id="GO:0046872">
    <property type="term" value="F:metal ion binding"/>
    <property type="evidence" value="ECO:0007669"/>
    <property type="project" value="UniProtKB-KW"/>
</dbReference>
<dbReference type="FunFam" id="1.10.10.520:FF:000002">
    <property type="entry name" value="SUMO-activating enzyme subunit 2"/>
    <property type="match status" value="1"/>
</dbReference>
<dbReference type="Pfam" id="PF00899">
    <property type="entry name" value="ThiF"/>
    <property type="match status" value="1"/>
</dbReference>
<evidence type="ECO:0000256" key="10">
    <source>
        <dbReference type="ARBA" id="ARBA00023242"/>
    </source>
</evidence>
<proteinExistence type="evidence at transcript level"/>
<feature type="compositionally biased region" description="Polar residues" evidence="17">
    <location>
        <begin position="606"/>
        <end position="617"/>
    </location>
</feature>
<dbReference type="FunFam" id="3.40.50.720:FF:000618">
    <property type="entry name" value="SUMO-activating enzyme subunit 2"/>
    <property type="match status" value="1"/>
</dbReference>
<keyword evidence="7 11" id="KW-0833">Ubl conjugation pathway</keyword>
<dbReference type="GO" id="GO:0005524">
    <property type="term" value="F:ATP binding"/>
    <property type="evidence" value="ECO:0007669"/>
    <property type="project" value="UniProtKB-UniRule"/>
</dbReference>
<feature type="coiled-coil region" evidence="16">
    <location>
        <begin position="300"/>
        <end position="327"/>
    </location>
</feature>
<feature type="binding site" evidence="13">
    <location>
        <position position="47"/>
    </location>
    <ligand>
        <name>ATP</name>
        <dbReference type="ChEBI" id="CHEBI:30616"/>
    </ligand>
</feature>
<feature type="compositionally biased region" description="Acidic residues" evidence="17">
    <location>
        <begin position="201"/>
        <end position="216"/>
    </location>
</feature>
<keyword evidence="6 11" id="KW-0547">Nucleotide-binding</keyword>
<dbReference type="PIRSF" id="PIRSF039133">
    <property type="entry name" value="SUMO_E1B"/>
    <property type="match status" value="1"/>
</dbReference>
<evidence type="ECO:0000256" key="15">
    <source>
        <dbReference type="PROSITE-ProRule" id="PRU10132"/>
    </source>
</evidence>
<dbReference type="Gene3D" id="1.10.10.520">
    <property type="entry name" value="Ubiquitin activating enzymes (Uba3). Chain: B, domain 2"/>
    <property type="match status" value="1"/>
</dbReference>
<keyword evidence="4" id="KW-0808">Transferase</keyword>
<evidence type="ECO:0000256" key="17">
    <source>
        <dbReference type="SAM" id="MobiDB-lite"/>
    </source>
</evidence>
<accession>A0A6F9DWN7</accession>
<evidence type="ECO:0000259" key="18">
    <source>
        <dbReference type="Pfam" id="PF00899"/>
    </source>
</evidence>
<keyword evidence="8 11" id="KW-0862">Zinc</keyword>
<dbReference type="AlphaFoldDB" id="A0A6F9DWN7"/>
<feature type="binding site" evidence="14">
    <location>
        <position position="432"/>
    </location>
    <ligand>
        <name>Zn(2+)</name>
        <dbReference type="ChEBI" id="CHEBI:29105"/>
    </ligand>
</feature>
<evidence type="ECO:0000256" key="5">
    <source>
        <dbReference type="ARBA" id="ARBA00022723"/>
    </source>
</evidence>
<dbReference type="InterPro" id="IPR000594">
    <property type="entry name" value="ThiF_NAD_FAD-bd"/>
</dbReference>
<reference evidence="20" key="1">
    <citation type="submission" date="2020-04" db="EMBL/GenBank/DDBJ databases">
        <authorList>
            <person name="Neveu A P."/>
        </authorList>
    </citation>
    <scope>NUCLEOTIDE SEQUENCE</scope>
    <source>
        <tissue evidence="20">Whole embryo</tissue>
    </source>
</reference>
<protein>
    <recommendedName>
        <fullName evidence="11">SUMO-activating enzyme subunit</fullName>
    </recommendedName>
</protein>
<evidence type="ECO:0000256" key="11">
    <source>
        <dbReference type="PIRNR" id="PIRNR039133"/>
    </source>
</evidence>
<evidence type="ECO:0000256" key="16">
    <source>
        <dbReference type="SAM" id="Coils"/>
    </source>
</evidence>
<feature type="binding site" evidence="13">
    <location>
        <begin position="55"/>
        <end position="58"/>
    </location>
    <ligand>
        <name>ATP</name>
        <dbReference type="ChEBI" id="CHEBI:30616"/>
    </ligand>
</feature>
<keyword evidence="9 11" id="KW-0067">ATP-binding</keyword>
<evidence type="ECO:0000256" key="6">
    <source>
        <dbReference type="ARBA" id="ARBA00022741"/>
    </source>
</evidence>
<dbReference type="InterPro" id="IPR035985">
    <property type="entry name" value="Ubiquitin-activating_enz"/>
</dbReference>
<dbReference type="InterPro" id="IPR045886">
    <property type="entry name" value="ThiF/MoeB/HesA"/>
</dbReference>
<evidence type="ECO:0000256" key="12">
    <source>
        <dbReference type="PIRSR" id="PIRSR039133-1"/>
    </source>
</evidence>
<dbReference type="CDD" id="cd01489">
    <property type="entry name" value="Uba2_SUMO"/>
    <property type="match status" value="1"/>
</dbReference>
<dbReference type="UniPathway" id="UPA00886"/>
<keyword evidence="10" id="KW-0539">Nucleus</keyword>
<evidence type="ECO:0000256" key="8">
    <source>
        <dbReference type="ARBA" id="ARBA00022833"/>
    </source>
</evidence>
<dbReference type="GO" id="GO:0005737">
    <property type="term" value="C:cytoplasm"/>
    <property type="evidence" value="ECO:0007669"/>
    <property type="project" value="TreeGrafter"/>
</dbReference>
<dbReference type="EMBL" id="LR791558">
    <property type="protein sequence ID" value="CAB3267420.1"/>
    <property type="molecule type" value="mRNA"/>
</dbReference>
<evidence type="ECO:0000256" key="3">
    <source>
        <dbReference type="ARBA" id="ARBA00005673"/>
    </source>
</evidence>
<sequence>MANLCMLPEMKKSVSDSKVFVVGAGGIGCELLKNLVLSGFRNIKVIDLDTIDVSNLNRQFLFQKRHVGFSKATVAKESVLCLCPTANITAIHDSIFNPEYNMQYFKQFDLVMNALDNRSARNHVNRMCLAANVPLIESGSAGYLGQVTAIKRGVTECYECRPAPRQKSFPGCTIRNTPSEPIHCIVWAKYLFNQLFGEEDADQDVSPDTADPEANESGDNSKVKHQHAQVDAERKSTREWAKENEYNPSKIFNKLFAHDIRYLLSMDKLWTKRKPPTPVDWSEVESNSQTSVSEKDIQSVLSLEENAMLFSESIQNLKQKLENEDEDGILVWDKDDTPALNFAASAANIRAHIFGIETKSIFDVKSMAGNIIPAIATTNAIVAGLIVMQALCILNKQFDKCKSVFVRKCVNPAKKLLVPCCLDPPKPDCYVCAEKPEITIAVNIETFTVAELKDQFLKKHLGMLAPDVEILDGKGTILISSDEEDSGSFDFDRPLADFNIINGSRLRADDFLQNYDIIINLTHETKFENEEIFKVLEQTGVAQQQKSADVSATQDNTTVNNTNNDDDDDICILEENVASPEKKRKLQQSPNHDDHNSKAKRRKVSESQNDSSVLIID</sequence>
<dbReference type="Gene3D" id="3.10.290.20">
    <property type="entry name" value="Ubiquitin-like 2 activating enzyme e1b. Chain: B, domain 3"/>
    <property type="match status" value="1"/>
</dbReference>
<dbReference type="GO" id="GO:0019948">
    <property type="term" value="F:SUMO activating enzyme activity"/>
    <property type="evidence" value="ECO:0007669"/>
    <property type="project" value="UniProtKB-UniRule"/>
</dbReference>
<dbReference type="InterPro" id="IPR033127">
    <property type="entry name" value="UBQ-activ_enz_E1_Cys_AS"/>
</dbReference>
<dbReference type="InterPro" id="IPR042449">
    <property type="entry name" value="Ub-E1_IAD_1"/>
</dbReference>
<dbReference type="GO" id="GO:0016925">
    <property type="term" value="P:protein sumoylation"/>
    <property type="evidence" value="ECO:0007669"/>
    <property type="project" value="UniProtKB-UniRule"/>
</dbReference>
<evidence type="ECO:0000256" key="2">
    <source>
        <dbReference type="ARBA" id="ARBA00004718"/>
    </source>
</evidence>
<evidence type="ECO:0000256" key="9">
    <source>
        <dbReference type="ARBA" id="ARBA00022840"/>
    </source>
</evidence>
<dbReference type="SUPFAM" id="SSF69572">
    <property type="entry name" value="Activating enzymes of the ubiquitin-like proteins"/>
    <property type="match status" value="1"/>
</dbReference>
<comment type="pathway">
    <text evidence="2 11">Protein modification; protein sumoylation.</text>
</comment>
<dbReference type="GO" id="GO:0016740">
    <property type="term" value="F:transferase activity"/>
    <property type="evidence" value="ECO:0007669"/>
    <property type="project" value="UniProtKB-KW"/>
</dbReference>
<name>A0A6F9DWN7_9ASCI</name>
<evidence type="ECO:0000256" key="7">
    <source>
        <dbReference type="ARBA" id="ARBA00022786"/>
    </source>
</evidence>
<evidence type="ECO:0000256" key="1">
    <source>
        <dbReference type="ARBA" id="ARBA00004123"/>
    </source>
</evidence>
<feature type="domain" description="THIF-type NAD/FAD binding fold" evidence="18">
    <location>
        <begin position="11"/>
        <end position="397"/>
    </location>
</feature>